<name>A0A2P2J1D5_RHIMU</name>
<protein>
    <submittedName>
        <fullName evidence="1">Uncharacterized protein</fullName>
    </submittedName>
</protein>
<dbReference type="EMBL" id="GGEC01006813">
    <property type="protein sequence ID" value="MBW87296.1"/>
    <property type="molecule type" value="Transcribed_RNA"/>
</dbReference>
<evidence type="ECO:0000313" key="1">
    <source>
        <dbReference type="EMBL" id="MBW87296.1"/>
    </source>
</evidence>
<reference evidence="1" key="1">
    <citation type="submission" date="2018-02" db="EMBL/GenBank/DDBJ databases">
        <title>Rhizophora mucronata_Transcriptome.</title>
        <authorList>
            <person name="Meera S.P."/>
            <person name="Sreeshan A."/>
            <person name="Augustine A."/>
        </authorList>
    </citation>
    <scope>NUCLEOTIDE SEQUENCE</scope>
    <source>
        <tissue evidence="1">Leaf</tissue>
    </source>
</reference>
<sequence length="43" mass="4824">MSLSIGLEVRKATERNFSSPLGRKKKHIGSIYRDLGVIYFALA</sequence>
<dbReference type="AlphaFoldDB" id="A0A2P2J1D5"/>
<organism evidence="1">
    <name type="scientific">Rhizophora mucronata</name>
    <name type="common">Asiatic mangrove</name>
    <dbReference type="NCBI Taxonomy" id="61149"/>
    <lineage>
        <taxon>Eukaryota</taxon>
        <taxon>Viridiplantae</taxon>
        <taxon>Streptophyta</taxon>
        <taxon>Embryophyta</taxon>
        <taxon>Tracheophyta</taxon>
        <taxon>Spermatophyta</taxon>
        <taxon>Magnoliopsida</taxon>
        <taxon>eudicotyledons</taxon>
        <taxon>Gunneridae</taxon>
        <taxon>Pentapetalae</taxon>
        <taxon>rosids</taxon>
        <taxon>fabids</taxon>
        <taxon>Malpighiales</taxon>
        <taxon>Rhizophoraceae</taxon>
        <taxon>Rhizophora</taxon>
    </lineage>
</organism>
<proteinExistence type="predicted"/>
<accession>A0A2P2J1D5</accession>